<name>A0A2N6NVB6_BEABA</name>
<evidence type="ECO:0000313" key="2">
    <source>
        <dbReference type="EMBL" id="PMB71215.1"/>
    </source>
</evidence>
<evidence type="ECO:0000313" key="3">
    <source>
        <dbReference type="Proteomes" id="UP000235728"/>
    </source>
</evidence>
<dbReference type="EMBL" id="MRVG01000003">
    <property type="protein sequence ID" value="PMB71215.1"/>
    <property type="molecule type" value="Genomic_DNA"/>
</dbReference>
<evidence type="ECO:0000256" key="1">
    <source>
        <dbReference type="SAM" id="MobiDB-lite"/>
    </source>
</evidence>
<dbReference type="Proteomes" id="UP000235728">
    <property type="component" value="Unassembled WGS sequence"/>
</dbReference>
<feature type="region of interest" description="Disordered" evidence="1">
    <location>
        <begin position="1"/>
        <end position="26"/>
    </location>
</feature>
<accession>A0A2N6NVB6</accession>
<dbReference type="AlphaFoldDB" id="A0A2N6NVB6"/>
<sequence length="110" mass="12336">MREEATDPRQSLVDCQSKTERGPNMDVDQIAFRYQDPARMIDAIHSALADHPTMNIQHQDPHDRTASQKQCGFSPYAMVAMVAMVSEAHLATTPQVLTDAAQGRRQALEW</sequence>
<gene>
    <name evidence="2" type="ORF">BM221_003682</name>
</gene>
<protein>
    <submittedName>
        <fullName evidence="2">Uncharacterized protein</fullName>
    </submittedName>
</protein>
<comment type="caution">
    <text evidence="2">The sequence shown here is derived from an EMBL/GenBank/DDBJ whole genome shotgun (WGS) entry which is preliminary data.</text>
</comment>
<organism evidence="2 3">
    <name type="scientific">Beauveria bassiana</name>
    <name type="common">White muscardine disease fungus</name>
    <name type="synonym">Tritirachium shiotae</name>
    <dbReference type="NCBI Taxonomy" id="176275"/>
    <lineage>
        <taxon>Eukaryota</taxon>
        <taxon>Fungi</taxon>
        <taxon>Dikarya</taxon>
        <taxon>Ascomycota</taxon>
        <taxon>Pezizomycotina</taxon>
        <taxon>Sordariomycetes</taxon>
        <taxon>Hypocreomycetidae</taxon>
        <taxon>Hypocreales</taxon>
        <taxon>Cordycipitaceae</taxon>
        <taxon>Beauveria</taxon>
    </lineage>
</organism>
<proteinExistence type="predicted"/>
<reference evidence="2 3" key="1">
    <citation type="journal article" date="2016" name="Appl. Microbiol. Biotechnol.">
        <title>Characterization of T-DNA insertion mutants with decreased virulence in the entomopathogenic fungus Beauveria bassiana JEF-007.</title>
        <authorList>
            <person name="Kim S."/>
            <person name="Lee S.J."/>
            <person name="Nai Y.S."/>
            <person name="Yu J.S."/>
            <person name="Lee M.R."/>
            <person name="Yang Y.T."/>
            <person name="Kim J.S."/>
        </authorList>
    </citation>
    <scope>NUCLEOTIDE SEQUENCE [LARGE SCALE GENOMIC DNA]</scope>
    <source>
        <strain evidence="2 3">JEF-007</strain>
    </source>
</reference>